<evidence type="ECO:0000256" key="1">
    <source>
        <dbReference type="SAM" id="SignalP"/>
    </source>
</evidence>
<sequence length="87" mass="9696">MISFSMAHNVLIYLLSVALTSELIDEDDDVVHSAYDSFELLNNCPIKIDVVELYGSKLLFDCSDGSLKIYAPESFDSDCPPTSDYHV</sequence>
<name>A0A5N6QXB0_9ROSI</name>
<evidence type="ECO:0000313" key="3">
    <source>
        <dbReference type="Proteomes" id="UP000327013"/>
    </source>
</evidence>
<keyword evidence="1" id="KW-0732">Signal</keyword>
<dbReference type="OrthoDB" id="5325112at2759"/>
<feature type="chain" id="PRO_5024450063" evidence="1">
    <location>
        <begin position="21"/>
        <end position="87"/>
    </location>
</feature>
<accession>A0A5N6QXB0</accession>
<keyword evidence="3" id="KW-1185">Reference proteome</keyword>
<feature type="signal peptide" evidence="1">
    <location>
        <begin position="1"/>
        <end position="20"/>
    </location>
</feature>
<evidence type="ECO:0000313" key="2">
    <source>
        <dbReference type="EMBL" id="KAE8022193.1"/>
    </source>
</evidence>
<dbReference type="EMBL" id="CM017323">
    <property type="protein sequence ID" value="KAE8022193.1"/>
    <property type="molecule type" value="Genomic_DNA"/>
</dbReference>
<dbReference type="AlphaFoldDB" id="A0A5N6QXB0"/>
<protein>
    <submittedName>
        <fullName evidence="2">Uncharacterized protein</fullName>
    </submittedName>
</protein>
<reference evidence="2 3" key="1">
    <citation type="submission" date="2019-06" db="EMBL/GenBank/DDBJ databases">
        <title>A chromosomal-level reference genome of Carpinus fangiana (Coryloideae, Betulaceae).</title>
        <authorList>
            <person name="Yang X."/>
            <person name="Wang Z."/>
            <person name="Zhang L."/>
            <person name="Hao G."/>
            <person name="Liu J."/>
            <person name="Yang Y."/>
        </authorList>
    </citation>
    <scope>NUCLEOTIDE SEQUENCE [LARGE SCALE GENOMIC DNA]</scope>
    <source>
        <strain evidence="2">Cfa_2016G</strain>
        <tissue evidence="2">Leaf</tissue>
    </source>
</reference>
<proteinExistence type="predicted"/>
<organism evidence="2 3">
    <name type="scientific">Carpinus fangiana</name>
    <dbReference type="NCBI Taxonomy" id="176857"/>
    <lineage>
        <taxon>Eukaryota</taxon>
        <taxon>Viridiplantae</taxon>
        <taxon>Streptophyta</taxon>
        <taxon>Embryophyta</taxon>
        <taxon>Tracheophyta</taxon>
        <taxon>Spermatophyta</taxon>
        <taxon>Magnoliopsida</taxon>
        <taxon>eudicotyledons</taxon>
        <taxon>Gunneridae</taxon>
        <taxon>Pentapetalae</taxon>
        <taxon>rosids</taxon>
        <taxon>fabids</taxon>
        <taxon>Fagales</taxon>
        <taxon>Betulaceae</taxon>
        <taxon>Carpinus</taxon>
    </lineage>
</organism>
<dbReference type="Proteomes" id="UP000327013">
    <property type="component" value="Chromosome 3"/>
</dbReference>
<gene>
    <name evidence="2" type="ORF">FH972_008017</name>
</gene>